<dbReference type="FunFam" id="1.10.472.10:FF:000066">
    <property type="entry name" value="Transcription factor IIIB subunit"/>
    <property type="match status" value="1"/>
</dbReference>
<dbReference type="GO" id="GO:0005634">
    <property type="term" value="C:nucleus"/>
    <property type="evidence" value="ECO:0007669"/>
    <property type="project" value="UniProtKB-SubCell"/>
</dbReference>
<dbReference type="Pfam" id="PF00382">
    <property type="entry name" value="TFIIB"/>
    <property type="match status" value="2"/>
</dbReference>
<keyword evidence="9" id="KW-0539">Nucleus</keyword>
<dbReference type="GO" id="GO:0070897">
    <property type="term" value="P:transcription preinitiation complex assembly"/>
    <property type="evidence" value="ECO:0007669"/>
    <property type="project" value="InterPro"/>
</dbReference>
<evidence type="ECO:0000256" key="8">
    <source>
        <dbReference type="ARBA" id="ARBA00023163"/>
    </source>
</evidence>
<feature type="compositionally biased region" description="Acidic residues" evidence="10">
    <location>
        <begin position="537"/>
        <end position="552"/>
    </location>
</feature>
<feature type="compositionally biased region" description="Basic and acidic residues" evidence="10">
    <location>
        <begin position="294"/>
        <end position="304"/>
    </location>
</feature>
<dbReference type="GO" id="GO:0017025">
    <property type="term" value="F:TBP-class protein binding"/>
    <property type="evidence" value="ECO:0007669"/>
    <property type="project" value="InterPro"/>
</dbReference>
<evidence type="ECO:0000256" key="5">
    <source>
        <dbReference type="ARBA" id="ARBA00022833"/>
    </source>
</evidence>
<comment type="similarity">
    <text evidence="2">Belongs to the TFIIB family.</text>
</comment>
<evidence type="ECO:0000256" key="2">
    <source>
        <dbReference type="ARBA" id="ARBA00010857"/>
    </source>
</evidence>
<dbReference type="GO" id="GO:0001006">
    <property type="term" value="F:RNA polymerase III type 3 promoter sequence-specific DNA binding"/>
    <property type="evidence" value="ECO:0007669"/>
    <property type="project" value="TreeGrafter"/>
</dbReference>
<evidence type="ECO:0000256" key="1">
    <source>
        <dbReference type="ARBA" id="ARBA00004123"/>
    </source>
</evidence>
<dbReference type="InterPro" id="IPR011665">
    <property type="entry name" value="BRF1_TBP-bd_dom"/>
</dbReference>
<proteinExistence type="inferred from homology"/>
<dbReference type="InterPro" id="IPR036915">
    <property type="entry name" value="Cyclin-like_sf"/>
</dbReference>
<evidence type="ECO:0000256" key="7">
    <source>
        <dbReference type="ARBA" id="ARBA00023159"/>
    </source>
</evidence>
<evidence type="ECO:0000256" key="6">
    <source>
        <dbReference type="ARBA" id="ARBA00023015"/>
    </source>
</evidence>
<feature type="domain" description="Cyclin-like" evidence="11">
    <location>
        <begin position="82"/>
        <end position="165"/>
    </location>
</feature>
<dbReference type="Pfam" id="PF07741">
    <property type="entry name" value="BRF1"/>
    <property type="match status" value="1"/>
</dbReference>
<keyword evidence="6" id="KW-0805">Transcription regulation</keyword>
<gene>
    <name evidence="12" type="ORF">RGQ29_021269</name>
</gene>
<feature type="compositionally biased region" description="Basic and acidic residues" evidence="10">
    <location>
        <begin position="328"/>
        <end position="337"/>
    </location>
</feature>
<comment type="subcellular location">
    <subcellularLocation>
        <location evidence="1">Nucleus</location>
    </subcellularLocation>
</comment>
<evidence type="ECO:0000256" key="10">
    <source>
        <dbReference type="SAM" id="MobiDB-lite"/>
    </source>
</evidence>
<dbReference type="SMART" id="SM00385">
    <property type="entry name" value="CYCLIN"/>
    <property type="match status" value="1"/>
</dbReference>
<dbReference type="Gene3D" id="1.10.472.10">
    <property type="entry name" value="Cyclin-like"/>
    <property type="match status" value="2"/>
</dbReference>
<name>A0AAN7FEB1_QUERU</name>
<dbReference type="Gene3D" id="1.20.5.650">
    <property type="entry name" value="Single helix bin"/>
    <property type="match status" value="1"/>
</dbReference>
<feature type="compositionally biased region" description="Acidic residues" evidence="10">
    <location>
        <begin position="342"/>
        <end position="353"/>
    </location>
</feature>
<feature type="region of interest" description="Disordered" evidence="10">
    <location>
        <begin position="467"/>
        <end position="552"/>
    </location>
</feature>
<dbReference type="InterPro" id="IPR000812">
    <property type="entry name" value="TFIIB"/>
</dbReference>
<dbReference type="SUPFAM" id="SSF47954">
    <property type="entry name" value="Cyclin-like"/>
    <property type="match status" value="2"/>
</dbReference>
<keyword evidence="3" id="KW-0479">Metal-binding</keyword>
<evidence type="ECO:0000259" key="11">
    <source>
        <dbReference type="SMART" id="SM00385"/>
    </source>
</evidence>
<dbReference type="EMBL" id="JAXUIC010000005">
    <property type="protein sequence ID" value="KAK4591017.1"/>
    <property type="molecule type" value="Genomic_DNA"/>
</dbReference>
<feature type="compositionally biased region" description="Low complexity" evidence="10">
    <location>
        <begin position="436"/>
        <end position="445"/>
    </location>
</feature>
<evidence type="ECO:0000313" key="13">
    <source>
        <dbReference type="Proteomes" id="UP001324115"/>
    </source>
</evidence>
<sequence>MIESIVTTFNISGGDSIVNPACAFYQIAVERNFTRGRKTDQVAAACLYIACRYVLGAVFLQLCQLLSLGEHPTIIKPVDPSLYISRFTEKLLKQRNMKVSQTALYLIARMKRDWMQTGRKPSGLCGAALYISALSHGYSFSKTDIVKIVHICEMTLTKRLIEFENTDSGSLTIEELTKNAVELKESVPSVGVSQKSGEVLCEHKNSGAPHFAHGLCRTCYDAFVKLSGGLHGGSEPPAFQRAEKERIAMESTNKADESTVPQQESENIEQVEKVKSFTENSQKATENEQLNQRDFTESSQKENENEQLNQRENGSNSATGDQIEVDGVSDKFQKSKDASSITDDESDGLSDIDDVEVDGYLNNDEETRYKTIIWEEMNKEYLEEQAAAAAAKMEASQVDLENCSDELRAAHEFAAAAAAAVAKSRKERKRTQDSNANPAQTAAEAAHQMLIKKRLSSKINYDVLETLFTNDPPSDSNKKAKASNDDGDGDATGQSDGEKEHDGDITDNYDEPGQGFEDMEPEDDTGIYSNGLHYENGEDFDDFNYDNGDDEY</sequence>
<keyword evidence="5" id="KW-0862">Zinc</keyword>
<dbReference type="AlphaFoldDB" id="A0AAN7FEB1"/>
<keyword evidence="13" id="KW-1185">Reference proteome</keyword>
<dbReference type="CDD" id="cd20554">
    <property type="entry name" value="CYCLIN_TFIIIB90_rpt2"/>
    <property type="match status" value="1"/>
</dbReference>
<dbReference type="GO" id="GO:0008270">
    <property type="term" value="F:zinc ion binding"/>
    <property type="evidence" value="ECO:0007669"/>
    <property type="project" value="UniProtKB-KW"/>
</dbReference>
<dbReference type="GO" id="GO:0097550">
    <property type="term" value="C:transcription preinitiation complex"/>
    <property type="evidence" value="ECO:0007669"/>
    <property type="project" value="TreeGrafter"/>
</dbReference>
<feature type="region of interest" description="Disordered" evidence="10">
    <location>
        <begin position="421"/>
        <end position="445"/>
    </location>
</feature>
<feature type="compositionally biased region" description="Polar residues" evidence="10">
    <location>
        <begin position="277"/>
        <end position="293"/>
    </location>
</feature>
<feature type="region of interest" description="Disordered" evidence="10">
    <location>
        <begin position="249"/>
        <end position="353"/>
    </location>
</feature>
<accession>A0AAN7FEB1</accession>
<reference evidence="12 13" key="1">
    <citation type="journal article" date="2023" name="G3 (Bethesda)">
        <title>A haplotype-resolved chromosome-scale genome for Quercus rubra L. provides insights into the genetics of adaptive traits for red oak species.</title>
        <authorList>
            <person name="Kapoor B."/>
            <person name="Jenkins J."/>
            <person name="Schmutz J."/>
            <person name="Zhebentyayeva T."/>
            <person name="Kuelheim C."/>
            <person name="Coggeshall M."/>
            <person name="Heim C."/>
            <person name="Lasky J.R."/>
            <person name="Leites L."/>
            <person name="Islam-Faridi N."/>
            <person name="Romero-Severson J."/>
            <person name="DeLeo V.L."/>
            <person name="Lucas S.M."/>
            <person name="Lazic D."/>
            <person name="Gailing O."/>
            <person name="Carlson J."/>
            <person name="Staton M."/>
        </authorList>
    </citation>
    <scope>NUCLEOTIDE SEQUENCE [LARGE SCALE GENOMIC DNA]</scope>
    <source>
        <strain evidence="12">Pseudo-F2</strain>
    </source>
</reference>
<evidence type="ECO:0000256" key="4">
    <source>
        <dbReference type="ARBA" id="ARBA00022771"/>
    </source>
</evidence>
<dbReference type="Proteomes" id="UP001324115">
    <property type="component" value="Unassembled WGS sequence"/>
</dbReference>
<dbReference type="InterPro" id="IPR013763">
    <property type="entry name" value="Cyclin-like_dom"/>
</dbReference>
<evidence type="ECO:0000256" key="3">
    <source>
        <dbReference type="ARBA" id="ARBA00022723"/>
    </source>
</evidence>
<dbReference type="InterPro" id="IPR013150">
    <property type="entry name" value="TFIIB_cyclin"/>
</dbReference>
<keyword evidence="7" id="KW-0010">Activator</keyword>
<dbReference type="PANTHER" id="PTHR11618:SF4">
    <property type="entry name" value="TRANSCRIPTION FACTOR IIIB 90 KDA SUBUNIT"/>
    <property type="match status" value="1"/>
</dbReference>
<evidence type="ECO:0000313" key="12">
    <source>
        <dbReference type="EMBL" id="KAK4591017.1"/>
    </source>
</evidence>
<organism evidence="12 13">
    <name type="scientific">Quercus rubra</name>
    <name type="common">Northern red oak</name>
    <name type="synonym">Quercus borealis</name>
    <dbReference type="NCBI Taxonomy" id="3512"/>
    <lineage>
        <taxon>Eukaryota</taxon>
        <taxon>Viridiplantae</taxon>
        <taxon>Streptophyta</taxon>
        <taxon>Embryophyta</taxon>
        <taxon>Tracheophyta</taxon>
        <taxon>Spermatophyta</taxon>
        <taxon>Magnoliopsida</taxon>
        <taxon>eudicotyledons</taxon>
        <taxon>Gunneridae</taxon>
        <taxon>Pentapetalae</taxon>
        <taxon>rosids</taxon>
        <taxon>fabids</taxon>
        <taxon>Fagales</taxon>
        <taxon>Fagaceae</taxon>
        <taxon>Quercus</taxon>
    </lineage>
</organism>
<dbReference type="GO" id="GO:0000995">
    <property type="term" value="F:RNA polymerase III general transcription initiation factor activity"/>
    <property type="evidence" value="ECO:0007669"/>
    <property type="project" value="TreeGrafter"/>
</dbReference>
<protein>
    <recommendedName>
        <fullName evidence="11">Cyclin-like domain-containing protein</fullName>
    </recommendedName>
</protein>
<keyword evidence="8" id="KW-0804">Transcription</keyword>
<dbReference type="PANTHER" id="PTHR11618">
    <property type="entry name" value="TRANSCRIPTION INITIATION FACTOR IIB-RELATED"/>
    <property type="match status" value="1"/>
</dbReference>
<keyword evidence="4" id="KW-0863">Zinc-finger</keyword>
<comment type="caution">
    <text evidence="12">The sequence shown here is derived from an EMBL/GenBank/DDBJ whole genome shotgun (WGS) entry which is preliminary data.</text>
</comment>
<dbReference type="GO" id="GO:0000126">
    <property type="term" value="C:transcription factor TFIIIB complex"/>
    <property type="evidence" value="ECO:0007669"/>
    <property type="project" value="TreeGrafter"/>
</dbReference>
<evidence type="ECO:0000256" key="9">
    <source>
        <dbReference type="ARBA" id="ARBA00023242"/>
    </source>
</evidence>